<dbReference type="Pfam" id="PF10934">
    <property type="entry name" value="Sheath_initiator"/>
    <property type="match status" value="1"/>
</dbReference>
<dbReference type="EMBL" id="JAGIYQ010000005">
    <property type="protein sequence ID" value="MBP0725528.1"/>
    <property type="molecule type" value="Genomic_DNA"/>
</dbReference>
<evidence type="ECO:0000313" key="1">
    <source>
        <dbReference type="EMBL" id="MBP0725528.1"/>
    </source>
</evidence>
<dbReference type="AlphaFoldDB" id="A0A940NQ61"/>
<sequence>MSIFPFTEDIQQDDSLTLPLAREWAWNYINNTFDLKNGKMYIVEGLEAVKVWAYKALKTERFRFSSYDDEYGVEYEGLIGSGFTLDVIESEVKRLSEEALLINAYIISIDNVEVTSINDKVTANITINTLYGVVTVNGN</sequence>
<keyword evidence="2" id="KW-1185">Reference proteome</keyword>
<reference evidence="1" key="1">
    <citation type="submission" date="2021-04" db="EMBL/GenBank/DDBJ databases">
        <title>Genome seq and assembly of Bacillus sp.</title>
        <authorList>
            <person name="Chhetri G."/>
        </authorList>
    </citation>
    <scope>NUCLEOTIDE SEQUENCE</scope>
    <source>
        <strain evidence="1">RG28</strain>
    </source>
</reference>
<gene>
    <name evidence="1" type="ORF">J5Y03_10045</name>
</gene>
<organism evidence="1 2">
    <name type="scientific">Gottfriedia endophytica</name>
    <dbReference type="NCBI Taxonomy" id="2820819"/>
    <lineage>
        <taxon>Bacteria</taxon>
        <taxon>Bacillati</taxon>
        <taxon>Bacillota</taxon>
        <taxon>Bacilli</taxon>
        <taxon>Bacillales</taxon>
        <taxon>Bacillaceae</taxon>
        <taxon>Gottfriedia</taxon>
    </lineage>
</organism>
<name>A0A940NQ61_9BACI</name>
<protein>
    <submittedName>
        <fullName evidence="1">DUF2634 domain-containing protein</fullName>
    </submittedName>
</protein>
<dbReference type="Proteomes" id="UP000682134">
    <property type="component" value="Unassembled WGS sequence"/>
</dbReference>
<accession>A0A940NQ61</accession>
<dbReference type="InterPro" id="IPR020288">
    <property type="entry name" value="Sheath_initiator"/>
</dbReference>
<proteinExistence type="predicted"/>
<dbReference type="RefSeq" id="WP_209405165.1">
    <property type="nucleotide sequence ID" value="NZ_JAGIYQ010000005.1"/>
</dbReference>
<evidence type="ECO:0000313" key="2">
    <source>
        <dbReference type="Proteomes" id="UP000682134"/>
    </source>
</evidence>
<comment type="caution">
    <text evidence="1">The sequence shown here is derived from an EMBL/GenBank/DDBJ whole genome shotgun (WGS) entry which is preliminary data.</text>
</comment>